<protein>
    <submittedName>
        <fullName evidence="1">Uncharacterized protein</fullName>
    </submittedName>
</protein>
<accession>A0A2T2N796</accession>
<feature type="non-terminal residue" evidence="1">
    <location>
        <position position="1"/>
    </location>
</feature>
<keyword evidence="2" id="KW-1185">Reference proteome</keyword>
<evidence type="ECO:0000313" key="1">
    <source>
        <dbReference type="EMBL" id="PSN61250.1"/>
    </source>
</evidence>
<dbReference type="EMBL" id="KZ678145">
    <property type="protein sequence ID" value="PSN61250.1"/>
    <property type="molecule type" value="Genomic_DNA"/>
</dbReference>
<reference evidence="1 2" key="1">
    <citation type="journal article" date="2018" name="Front. Microbiol.">
        <title>Genome-Wide Analysis of Corynespora cassiicola Leaf Fall Disease Putative Effectors.</title>
        <authorList>
            <person name="Lopez D."/>
            <person name="Ribeiro S."/>
            <person name="Label P."/>
            <person name="Fumanal B."/>
            <person name="Venisse J.S."/>
            <person name="Kohler A."/>
            <person name="de Oliveira R.R."/>
            <person name="Labutti K."/>
            <person name="Lipzen A."/>
            <person name="Lail K."/>
            <person name="Bauer D."/>
            <person name="Ohm R.A."/>
            <person name="Barry K.W."/>
            <person name="Spatafora J."/>
            <person name="Grigoriev I.V."/>
            <person name="Martin F.M."/>
            <person name="Pujade-Renaud V."/>
        </authorList>
    </citation>
    <scope>NUCLEOTIDE SEQUENCE [LARGE SCALE GENOMIC DNA]</scope>
    <source>
        <strain evidence="1 2">Philippines</strain>
    </source>
</reference>
<evidence type="ECO:0000313" key="2">
    <source>
        <dbReference type="Proteomes" id="UP000240883"/>
    </source>
</evidence>
<dbReference type="Proteomes" id="UP000240883">
    <property type="component" value="Unassembled WGS sequence"/>
</dbReference>
<name>A0A2T2N796_CORCC</name>
<organism evidence="1 2">
    <name type="scientific">Corynespora cassiicola Philippines</name>
    <dbReference type="NCBI Taxonomy" id="1448308"/>
    <lineage>
        <taxon>Eukaryota</taxon>
        <taxon>Fungi</taxon>
        <taxon>Dikarya</taxon>
        <taxon>Ascomycota</taxon>
        <taxon>Pezizomycotina</taxon>
        <taxon>Dothideomycetes</taxon>
        <taxon>Pleosporomycetidae</taxon>
        <taxon>Pleosporales</taxon>
        <taxon>Corynesporascaceae</taxon>
        <taxon>Corynespora</taxon>
    </lineage>
</organism>
<dbReference type="AlphaFoldDB" id="A0A2T2N796"/>
<sequence>GAMGLAIVTSAFDNYLTRELANLVSSEQAHDLLRSTALIHELPGGPLERVIRAFAEAFTVQMKITKAFAALQMVDIAMIWKRKQISVVENK</sequence>
<proteinExistence type="predicted"/>
<gene>
    <name evidence="1" type="ORF">BS50DRAFT_504809</name>
</gene>